<accession>A0A2I2L317</accession>
<evidence type="ECO:0000313" key="3">
    <source>
        <dbReference type="Proteomes" id="UP000236316"/>
    </source>
</evidence>
<proteinExistence type="predicted"/>
<dbReference type="KEGG" id="vg:35381962"/>
<keyword evidence="1" id="KW-0175">Coiled coil</keyword>
<evidence type="ECO:0000313" key="2">
    <source>
        <dbReference type="EMBL" id="SNW61907.1"/>
    </source>
</evidence>
<gene>
    <name evidence="2" type="ORF">ORPV_3</name>
</gene>
<sequence length="310" mass="35384">MHKRIMWVNKMDNQLINLVNMLNNQEGSDTSNFNDINNLITQIKSIVDLAFLSENKNLGEEEECDGEECDDECDDECDGCEECEDNGNDGGNSFYFNNYHPLIQQFVRPQVQQEVKQTKSVDLPSHMKRLYQASSSGQCNHSETLRLPVLPASLPIQPPPQGQQRPQVKVIPIVDYRGEKHFSPSNASGLFPSLENKNNEDLSFVASLRRSTLEAKKLEEKRRELERVELERKEQQRKEEQRKEEQRQKKVAECIVKVKGMLKDAAQKGSEGVVINLNEEETVLTSVVEYFKKIGLKVGRVGTAISCNWL</sequence>
<name>A0A2I2L317_9VIRU</name>
<dbReference type="Proteomes" id="UP000236316">
    <property type="component" value="Segment"/>
</dbReference>
<keyword evidence="3" id="KW-1185">Reference proteome</keyword>
<dbReference type="GeneID" id="35381962"/>
<reference evidence="2" key="1">
    <citation type="submission" date="2017-08" db="EMBL/GenBank/DDBJ databases">
        <authorList>
            <consortium name="Urmite Genomes"/>
        </authorList>
    </citation>
    <scope>NUCLEOTIDE SEQUENCE [LARGE SCALE GENOMIC DNA]</scope>
    <source>
        <strain evidence="2">IHUMI-LCC2</strain>
    </source>
</reference>
<protein>
    <submittedName>
        <fullName evidence="2">Uncharacterized protein</fullName>
    </submittedName>
</protein>
<organism evidence="2">
    <name type="scientific">Orpheovirus IHUMI-LCC2</name>
    <dbReference type="NCBI Taxonomy" id="2023057"/>
    <lineage>
        <taxon>Viruses</taxon>
        <taxon>Varidnaviria</taxon>
        <taxon>Bamfordvirae</taxon>
        <taxon>Nucleocytoviricota</taxon>
        <taxon>Megaviricetes</taxon>
        <taxon>Pimascovirales</taxon>
        <taxon>Ocovirineae</taxon>
        <taxon>Orpheoviridae</taxon>
        <taxon>Alphaorpheovirus</taxon>
        <taxon>Alphaorpheovirus massiliense</taxon>
    </lineage>
</organism>
<evidence type="ECO:0000256" key="1">
    <source>
        <dbReference type="SAM" id="Coils"/>
    </source>
</evidence>
<dbReference type="RefSeq" id="YP_009448209.1">
    <property type="nucleotide sequence ID" value="NC_036594.1"/>
</dbReference>
<feature type="coiled-coil region" evidence="1">
    <location>
        <begin position="208"/>
        <end position="253"/>
    </location>
</feature>
<dbReference type="EMBL" id="LT906555">
    <property type="protein sequence ID" value="SNW61907.1"/>
    <property type="molecule type" value="Genomic_DNA"/>
</dbReference>